<accession>A0A9X9Q8H7</accession>
<protein>
    <submittedName>
        <fullName evidence="1">Uncharacterized protein</fullName>
    </submittedName>
</protein>
<sequence length="63" mass="6840">MQPAQALLQPTDWGLCCARGTDPSGTRLPFTQKPPTFTSPLYTQSSAPTCPSFSRRELHLGCS</sequence>
<evidence type="ECO:0000313" key="2">
    <source>
        <dbReference type="Proteomes" id="UP000269945"/>
    </source>
</evidence>
<dbReference type="Proteomes" id="UP000269945">
    <property type="component" value="Unassembled WGS sequence"/>
</dbReference>
<keyword evidence="2" id="KW-1185">Reference proteome</keyword>
<gene>
    <name evidence="1" type="ORF">BN2614_LOCUS1</name>
</gene>
<name>A0A9X9Q8H7_GULGU</name>
<reference evidence="1 2" key="1">
    <citation type="submission" date="2018-10" db="EMBL/GenBank/DDBJ databases">
        <authorList>
            <person name="Ekblom R."/>
            <person name="Jareborg N."/>
        </authorList>
    </citation>
    <scope>NUCLEOTIDE SEQUENCE [LARGE SCALE GENOMIC DNA]</scope>
    <source>
        <tissue evidence="1">Muscle</tissue>
    </source>
</reference>
<comment type="caution">
    <text evidence="1">The sequence shown here is derived from an EMBL/GenBank/DDBJ whole genome shotgun (WGS) entry which is preliminary data.</text>
</comment>
<proteinExistence type="predicted"/>
<evidence type="ECO:0000313" key="1">
    <source>
        <dbReference type="EMBL" id="VCX39376.1"/>
    </source>
</evidence>
<dbReference type="AlphaFoldDB" id="A0A9X9Q8H7"/>
<organism evidence="1 2">
    <name type="scientific">Gulo gulo</name>
    <name type="common">Wolverine</name>
    <name type="synonym">Gluton</name>
    <dbReference type="NCBI Taxonomy" id="48420"/>
    <lineage>
        <taxon>Eukaryota</taxon>
        <taxon>Metazoa</taxon>
        <taxon>Chordata</taxon>
        <taxon>Craniata</taxon>
        <taxon>Vertebrata</taxon>
        <taxon>Euteleostomi</taxon>
        <taxon>Mammalia</taxon>
        <taxon>Eutheria</taxon>
        <taxon>Laurasiatheria</taxon>
        <taxon>Carnivora</taxon>
        <taxon>Caniformia</taxon>
        <taxon>Musteloidea</taxon>
        <taxon>Mustelidae</taxon>
        <taxon>Guloninae</taxon>
        <taxon>Gulo</taxon>
    </lineage>
</organism>
<dbReference type="EMBL" id="CYRY02044434">
    <property type="protein sequence ID" value="VCX39376.1"/>
    <property type="molecule type" value="Genomic_DNA"/>
</dbReference>